<feature type="binding site" evidence="9">
    <location>
        <position position="8"/>
    </location>
    <ligand>
        <name>Mg(2+)</name>
        <dbReference type="ChEBI" id="CHEBI:18420"/>
        <note>catalytic</note>
    </ligand>
</feature>
<dbReference type="EMBL" id="SCLX01000124">
    <property type="protein sequence ID" value="RXF54405.1"/>
    <property type="molecule type" value="Genomic_DNA"/>
</dbReference>
<proteinExistence type="inferred from homology"/>
<comment type="function">
    <text evidence="9">CRISPR (clustered regularly interspaced short palindromic repeat), is an adaptive immune system that provides protection against mobile genetic elements (viruses, transposable elements and conjugative plasmids). CRISPR clusters contain sequences complementary to antecedent mobile elements and target invading nucleic acids. CRISPR clusters are transcribed and processed into CRISPR RNA (crRNA). Functions as a ssRNA-specific endoribonuclease. Involved in the integration of spacer DNA into the CRISPR cassette.</text>
</comment>
<evidence type="ECO:0000313" key="19">
    <source>
        <dbReference type="Proteomes" id="UP001434419"/>
    </source>
</evidence>
<dbReference type="EMBL" id="PKIW01000040">
    <property type="protein sequence ID" value="PLT10863.1"/>
    <property type="molecule type" value="Genomic_DNA"/>
</dbReference>
<protein>
    <recommendedName>
        <fullName evidence="9">CRISPR-associated endoribonuclease Cas2</fullName>
        <ecNumber evidence="9">3.1.-.-</ecNumber>
    </recommendedName>
</protein>
<reference evidence="13 16" key="3">
    <citation type="submission" date="2019-01" db="EMBL/GenBank/DDBJ databases">
        <title>The genome sequence of Lactobacillus crispatus L49.</title>
        <authorList>
            <person name="Zhong J."/>
            <person name="Zhang J."/>
        </authorList>
    </citation>
    <scope>NUCLEOTIDE SEQUENCE [LARGE SCALE GENOMIC DNA]</scope>
    <source>
        <strain evidence="13 16">L49</strain>
    </source>
</reference>
<dbReference type="Proteomes" id="UP000510660">
    <property type="component" value="Chromosome"/>
</dbReference>
<dbReference type="Proteomes" id="UP000235119">
    <property type="component" value="Unassembled WGS sequence"/>
</dbReference>
<evidence type="ECO:0000256" key="5">
    <source>
        <dbReference type="ARBA" id="ARBA00022759"/>
    </source>
</evidence>
<evidence type="ECO:0000256" key="6">
    <source>
        <dbReference type="ARBA" id="ARBA00022801"/>
    </source>
</evidence>
<keyword evidence="19" id="KW-1185">Reference proteome</keyword>
<dbReference type="RefSeq" id="WP_005728741.1">
    <property type="nucleotide sequence ID" value="NZ_CAZZQD010000001.1"/>
</dbReference>
<evidence type="ECO:0000256" key="4">
    <source>
        <dbReference type="ARBA" id="ARBA00022723"/>
    </source>
</evidence>
<dbReference type="EMBL" id="CP047415">
    <property type="protein sequence ID" value="QLL75031.1"/>
    <property type="molecule type" value="Genomic_DNA"/>
</dbReference>
<keyword evidence="4 9" id="KW-0479">Metal-binding</keyword>
<evidence type="ECO:0000256" key="7">
    <source>
        <dbReference type="ARBA" id="ARBA00022842"/>
    </source>
</evidence>
<reference evidence="14 17" key="1">
    <citation type="submission" date="2017-06" db="EMBL/GenBank/DDBJ databases">
        <authorList>
            <person name="Swanenburg J."/>
            <person name="Kort R."/>
        </authorList>
    </citation>
    <scope>NUCLEOTIDE SEQUENCE [LARGE SCALE GENOMIC DNA]</scope>
    <source>
        <strain evidence="14 17">RL05</strain>
    </source>
</reference>
<evidence type="ECO:0000256" key="3">
    <source>
        <dbReference type="ARBA" id="ARBA00022722"/>
    </source>
</evidence>
<dbReference type="EC" id="3.1.-.-" evidence="9"/>
<evidence type="ECO:0000313" key="13">
    <source>
        <dbReference type="EMBL" id="RXF54405.1"/>
    </source>
</evidence>
<evidence type="ECO:0000313" key="11">
    <source>
        <dbReference type="EMBL" id="PLT10863.1"/>
    </source>
</evidence>
<evidence type="ECO:0000313" key="12">
    <source>
        <dbReference type="EMBL" id="QLL75031.1"/>
    </source>
</evidence>
<dbReference type="EMBL" id="NKLP01000244">
    <property type="protein sequence ID" value="TDN29067.1"/>
    <property type="molecule type" value="Genomic_DNA"/>
</dbReference>
<comment type="subunit">
    <text evidence="9">Homodimer, forms a heterotetramer with a Cas1 homodimer.</text>
</comment>
<keyword evidence="7 9" id="KW-0460">Magnesium</keyword>
<gene>
    <name evidence="9 11" type="primary">cas2</name>
    <name evidence="10" type="ORF">ABVC42_03845</name>
    <name evidence="14" type="ORF">CEE75_11780</name>
    <name evidence="11" type="ORF">CYJ79_08120</name>
    <name evidence="13" type="ORF">ERD32_11855</name>
    <name evidence="12" type="ORF">GTO85_05685</name>
</gene>
<evidence type="ECO:0000256" key="9">
    <source>
        <dbReference type="HAMAP-Rule" id="MF_01471"/>
    </source>
</evidence>
<dbReference type="Proteomes" id="UP000289808">
    <property type="component" value="Unassembled WGS sequence"/>
</dbReference>
<evidence type="ECO:0000313" key="16">
    <source>
        <dbReference type="Proteomes" id="UP000289808"/>
    </source>
</evidence>
<dbReference type="Gene3D" id="3.30.70.240">
    <property type="match status" value="1"/>
</dbReference>
<evidence type="ECO:0000256" key="2">
    <source>
        <dbReference type="ARBA" id="ARBA00009959"/>
    </source>
</evidence>
<evidence type="ECO:0000313" key="18">
    <source>
        <dbReference type="Proteomes" id="UP000510660"/>
    </source>
</evidence>
<reference evidence="12 18" key="4">
    <citation type="submission" date="2020-01" db="EMBL/GenBank/DDBJ databases">
        <title>Complete and circular genome sequences of six lactobacillus isolates from horses.</title>
        <authorList>
            <person name="Hassan H.M."/>
        </authorList>
    </citation>
    <scope>NUCLEOTIDE SEQUENCE [LARGE SCALE GENOMIC DNA]</scope>
    <source>
        <strain evidence="12 18">1D</strain>
    </source>
</reference>
<comment type="similarity">
    <text evidence="2 9">Belongs to the CRISPR-associated endoribonuclease Cas2 protein family.</text>
</comment>
<dbReference type="AlphaFoldDB" id="A0A2N5KXG1"/>
<organism evidence="11 15">
    <name type="scientific">Lactobacillus crispatus</name>
    <dbReference type="NCBI Taxonomy" id="47770"/>
    <lineage>
        <taxon>Bacteria</taxon>
        <taxon>Bacillati</taxon>
        <taxon>Bacillota</taxon>
        <taxon>Bacilli</taxon>
        <taxon>Lactobacillales</taxon>
        <taxon>Lactobacillaceae</taxon>
        <taxon>Lactobacillus</taxon>
    </lineage>
</organism>
<keyword evidence="3 9" id="KW-0540">Nuclease</keyword>
<evidence type="ECO:0000313" key="17">
    <source>
        <dbReference type="Proteomes" id="UP000295195"/>
    </source>
</evidence>
<evidence type="ECO:0000313" key="15">
    <source>
        <dbReference type="Proteomes" id="UP000235119"/>
    </source>
</evidence>
<evidence type="ECO:0000256" key="8">
    <source>
        <dbReference type="ARBA" id="ARBA00023118"/>
    </source>
</evidence>
<reference evidence="10" key="5">
    <citation type="submission" date="2024-06" db="EMBL/GenBank/DDBJ databases">
        <title>Vaginal Lactobacillus fatty acid response mechanisms reveal a metabolite-targeted strategy for bacterial vaginosis treatment.</title>
        <authorList>
            <person name="Zhu M."/>
            <person name="Blainey P.C."/>
            <person name="Bloom S.M."/>
            <person name="Kwon D.S."/>
        </authorList>
    </citation>
    <scope>NUCLEOTIDE SEQUENCE</scope>
    <source>
        <strain evidence="10">194_F1_1</strain>
    </source>
</reference>
<dbReference type="InterPro" id="IPR021127">
    <property type="entry name" value="CRISPR_associated_Cas2"/>
</dbReference>
<dbReference type="SUPFAM" id="SSF143430">
    <property type="entry name" value="TTP0101/SSO1404-like"/>
    <property type="match status" value="1"/>
</dbReference>
<dbReference type="EMBL" id="JBETVU010000012">
    <property type="protein sequence ID" value="MES5149060.1"/>
    <property type="molecule type" value="Genomic_DNA"/>
</dbReference>
<keyword evidence="5 9" id="KW-0255">Endonuclease</keyword>
<sequence>MRLMIMFDLPTDTAAERKEYRQFRKALINEGFLMIQFSVYERVCVTRQTANFLEKRIRKFMPSKGVVQSLMVTEKQYSDMHFLVGDAVKDIRNTSDRTVIL</sequence>
<dbReference type="GO" id="GO:0004521">
    <property type="term" value="F:RNA endonuclease activity"/>
    <property type="evidence" value="ECO:0007669"/>
    <property type="project" value="InterPro"/>
</dbReference>
<evidence type="ECO:0000313" key="14">
    <source>
        <dbReference type="EMBL" id="TDN29067.1"/>
    </source>
</evidence>
<dbReference type="GO" id="GO:0051607">
    <property type="term" value="P:defense response to virus"/>
    <property type="evidence" value="ECO:0007669"/>
    <property type="project" value="UniProtKB-UniRule"/>
</dbReference>
<dbReference type="Proteomes" id="UP000295195">
    <property type="component" value="Unassembled WGS sequence"/>
</dbReference>
<reference evidence="11 15" key="2">
    <citation type="submission" date="2017-12" db="EMBL/GenBank/DDBJ databases">
        <title>Phylogenetic diversity of female urinary microbiome.</title>
        <authorList>
            <person name="Thomas-White K."/>
            <person name="Wolfe A.J."/>
        </authorList>
    </citation>
    <scope>NUCLEOTIDE SEQUENCE [LARGE SCALE GENOMIC DNA]</scope>
    <source>
        <strain evidence="11 15">UMB0085</strain>
    </source>
</reference>
<dbReference type="Pfam" id="PF09827">
    <property type="entry name" value="CRISPR_Cas2"/>
    <property type="match status" value="1"/>
</dbReference>
<dbReference type="GO" id="GO:0046872">
    <property type="term" value="F:metal ion binding"/>
    <property type="evidence" value="ECO:0007669"/>
    <property type="project" value="UniProtKB-UniRule"/>
</dbReference>
<comment type="cofactor">
    <cofactor evidence="1 9">
        <name>Mg(2+)</name>
        <dbReference type="ChEBI" id="CHEBI:18420"/>
    </cofactor>
</comment>
<evidence type="ECO:0000256" key="1">
    <source>
        <dbReference type="ARBA" id="ARBA00001946"/>
    </source>
</evidence>
<keyword evidence="6 9" id="KW-0378">Hydrolase</keyword>
<accession>A0A2N5KXG1</accession>
<name>A0A2N5KXG1_9LACO</name>
<dbReference type="InterPro" id="IPR019199">
    <property type="entry name" value="Virulence_VapD/CRISPR_Cas2"/>
</dbReference>
<dbReference type="Proteomes" id="UP001434419">
    <property type="component" value="Unassembled WGS sequence"/>
</dbReference>
<evidence type="ECO:0000313" key="10">
    <source>
        <dbReference type="EMBL" id="MES5149060.1"/>
    </source>
</evidence>
<dbReference type="GO" id="GO:0016787">
    <property type="term" value="F:hydrolase activity"/>
    <property type="evidence" value="ECO:0007669"/>
    <property type="project" value="UniProtKB-KW"/>
</dbReference>
<dbReference type="NCBIfam" id="TIGR01573">
    <property type="entry name" value="cas2"/>
    <property type="match status" value="1"/>
</dbReference>
<dbReference type="HAMAP" id="MF_01471">
    <property type="entry name" value="Cas2"/>
    <property type="match status" value="1"/>
</dbReference>
<keyword evidence="8 9" id="KW-0051">Antiviral defense</keyword>
<dbReference type="GO" id="GO:0043571">
    <property type="term" value="P:maintenance of CRISPR repeat elements"/>
    <property type="evidence" value="ECO:0007669"/>
    <property type="project" value="UniProtKB-UniRule"/>
</dbReference>